<keyword evidence="5" id="KW-1185">Reference proteome</keyword>
<feature type="repeat" description="TPR" evidence="3">
    <location>
        <begin position="109"/>
        <end position="142"/>
    </location>
</feature>
<dbReference type="Pfam" id="PF00515">
    <property type="entry name" value="TPR_1"/>
    <property type="match status" value="1"/>
</dbReference>
<reference evidence="4" key="1">
    <citation type="submission" date="2020-07" db="EMBL/GenBank/DDBJ databases">
        <title>Pseudomonas chaetoceroseae sp. nov., a new member of the Pseudomonas oleovorans group isolated from a culture of Chaetoceros calcitrans.</title>
        <authorList>
            <person name="Girard L."/>
            <person name="Lood C."/>
            <person name="De Mot R."/>
            <person name="Baudart J."/>
        </authorList>
    </citation>
    <scope>NUCLEOTIDE SEQUENCE</scope>
    <source>
        <strain evidence="4">536</strain>
    </source>
</reference>
<dbReference type="RefSeq" id="WP_196475762.1">
    <property type="nucleotide sequence ID" value="NZ_JACFYX020000005.1"/>
</dbReference>
<dbReference type="Gene3D" id="1.25.40.10">
    <property type="entry name" value="Tetratricopeptide repeat domain"/>
    <property type="match status" value="1"/>
</dbReference>
<keyword evidence="1" id="KW-0677">Repeat</keyword>
<sequence length="158" mass="18282">MNDPFIEIHDLLRDKRHEDALGKIYDKARGAIKRDFQSDENHAWYIVGDIFFKQSNYEMAAHSFKKSLESREDDLEACCALANAYSTMNMPDKSAVCLIAALKHKPDSSILNYNLGNAYFDMGKHKKAIRHYERVLPQHEDIYEMAQKNIQRAKKLAS</sequence>
<dbReference type="PANTHER" id="PTHR45586:SF1">
    <property type="entry name" value="LIPOPOLYSACCHARIDE ASSEMBLY PROTEIN B"/>
    <property type="match status" value="1"/>
</dbReference>
<evidence type="ECO:0000256" key="1">
    <source>
        <dbReference type="ARBA" id="ARBA00022737"/>
    </source>
</evidence>
<proteinExistence type="predicted"/>
<evidence type="ECO:0000256" key="2">
    <source>
        <dbReference type="ARBA" id="ARBA00022803"/>
    </source>
</evidence>
<evidence type="ECO:0000313" key="4">
    <source>
        <dbReference type="EMBL" id="MBG0836537.1"/>
    </source>
</evidence>
<dbReference type="InterPro" id="IPR019734">
    <property type="entry name" value="TPR_rpt"/>
</dbReference>
<comment type="caution">
    <text evidence="4">The sequence shown here is derived from an EMBL/GenBank/DDBJ whole genome shotgun (WGS) entry which is preliminary data.</text>
</comment>
<dbReference type="Proteomes" id="UP000596932">
    <property type="component" value="Unassembled WGS sequence"/>
</dbReference>
<dbReference type="PROSITE" id="PS50005">
    <property type="entry name" value="TPR"/>
    <property type="match status" value="2"/>
</dbReference>
<dbReference type="EMBL" id="JACFYX010000014">
    <property type="protein sequence ID" value="MBG0836537.1"/>
    <property type="molecule type" value="Genomic_DNA"/>
</dbReference>
<name>A0A931CZZ1_9PSED</name>
<dbReference type="SMART" id="SM00028">
    <property type="entry name" value="TPR"/>
    <property type="match status" value="3"/>
</dbReference>
<dbReference type="InterPro" id="IPR011990">
    <property type="entry name" value="TPR-like_helical_dom_sf"/>
</dbReference>
<evidence type="ECO:0000313" key="5">
    <source>
        <dbReference type="Proteomes" id="UP000596932"/>
    </source>
</evidence>
<feature type="repeat" description="TPR" evidence="3">
    <location>
        <begin position="41"/>
        <end position="74"/>
    </location>
</feature>
<dbReference type="InterPro" id="IPR051012">
    <property type="entry name" value="CellSynth/LPSAsmb/PSIAsmb"/>
</dbReference>
<dbReference type="AlphaFoldDB" id="A0A931CZZ1"/>
<gene>
    <name evidence="4" type="ORF">H3221_15605</name>
</gene>
<accession>A0A931CZZ1</accession>
<dbReference type="SUPFAM" id="SSF48452">
    <property type="entry name" value="TPR-like"/>
    <property type="match status" value="1"/>
</dbReference>
<evidence type="ECO:0000256" key="3">
    <source>
        <dbReference type="PROSITE-ProRule" id="PRU00339"/>
    </source>
</evidence>
<keyword evidence="2 3" id="KW-0802">TPR repeat</keyword>
<protein>
    <submittedName>
        <fullName evidence="4">Tetratricopeptide repeat protein</fullName>
    </submittedName>
</protein>
<dbReference type="PANTHER" id="PTHR45586">
    <property type="entry name" value="TPR REPEAT-CONTAINING PROTEIN PA4667"/>
    <property type="match status" value="1"/>
</dbReference>
<organism evidence="4 5">
    <name type="scientific">Pseudomonas chaetocerotis</name>
    <dbReference type="NCBI Taxonomy" id="2758695"/>
    <lineage>
        <taxon>Bacteria</taxon>
        <taxon>Pseudomonadati</taxon>
        <taxon>Pseudomonadota</taxon>
        <taxon>Gammaproteobacteria</taxon>
        <taxon>Pseudomonadales</taxon>
        <taxon>Pseudomonadaceae</taxon>
        <taxon>Pseudomonas</taxon>
    </lineage>
</organism>
<dbReference type="Pfam" id="PF13181">
    <property type="entry name" value="TPR_8"/>
    <property type="match status" value="2"/>
</dbReference>